<reference evidence="1" key="1">
    <citation type="submission" date="2014-05" db="EMBL/GenBank/DDBJ databases">
        <authorList>
            <person name="Chronopoulou M."/>
        </authorList>
    </citation>
    <scope>NUCLEOTIDE SEQUENCE</scope>
    <source>
        <tissue evidence="1">Whole organism</tissue>
    </source>
</reference>
<evidence type="ECO:0000313" key="1">
    <source>
        <dbReference type="EMBL" id="CDW34199.1"/>
    </source>
</evidence>
<name>A0A0K2U7E5_LEPSM</name>
<dbReference type="AlphaFoldDB" id="A0A0K2U7E5"/>
<sequence length="62" mass="7080">MSLHHIPGFFQLGMNDPCGTILSPNFTICISKPQNLKVQERYIFNSRSNLLFIAIYSYVDDA</sequence>
<organism evidence="1">
    <name type="scientific">Lepeophtheirus salmonis</name>
    <name type="common">Salmon louse</name>
    <name type="synonym">Caligus salmonis</name>
    <dbReference type="NCBI Taxonomy" id="72036"/>
    <lineage>
        <taxon>Eukaryota</taxon>
        <taxon>Metazoa</taxon>
        <taxon>Ecdysozoa</taxon>
        <taxon>Arthropoda</taxon>
        <taxon>Crustacea</taxon>
        <taxon>Multicrustacea</taxon>
        <taxon>Hexanauplia</taxon>
        <taxon>Copepoda</taxon>
        <taxon>Siphonostomatoida</taxon>
        <taxon>Caligidae</taxon>
        <taxon>Lepeophtheirus</taxon>
    </lineage>
</organism>
<dbReference type="EMBL" id="HACA01016838">
    <property type="protein sequence ID" value="CDW34199.1"/>
    <property type="molecule type" value="Transcribed_RNA"/>
</dbReference>
<proteinExistence type="predicted"/>
<accession>A0A0K2U7E5</accession>
<protein>
    <submittedName>
        <fullName evidence="1">Uncharacterized protein</fullName>
    </submittedName>
</protein>